<dbReference type="PROSITE" id="PS01098">
    <property type="entry name" value="LIPASE_GDSL_SER"/>
    <property type="match status" value="1"/>
</dbReference>
<sequence>MKEDSSSSSTILLFFFLYSVLVFVSSTAEAKIKLPGNETVPAVIMFGDSIVDTGNNNNLRSVVKCNFSPYGRDFKGGMPTGRFSNGKVPSDLLVEELGIKELLPAYVDPSLKPNDLLTGVSFASGGSGYDPLTSNLVSVTPLSTQLQQFNEYIGKLKSNFGEERTNFILSKSGVIVVAGSNDLANSYFTTGIRKLQYDIPSYTDLMLKHASAFVKELYGMGARRIGVFSAPPIGCVPSMRTLGGGLQRDCVHEANEAAKLFNAKLSAEIDHLNNNLPQAKVVYINVYDPLFYIIKNPTKYGFQVADKGCCGTGTLEVAILCNRLELHTCRYDSNYVFWDSYHPTEKTYRIIVRRVLQKYITRFY</sequence>
<evidence type="ECO:0000313" key="3">
    <source>
        <dbReference type="EMBL" id="KAJ7966899.1"/>
    </source>
</evidence>
<keyword evidence="4" id="KW-1185">Reference proteome</keyword>
<dbReference type="GO" id="GO:0005576">
    <property type="term" value="C:extracellular region"/>
    <property type="evidence" value="ECO:0007669"/>
    <property type="project" value="TreeGrafter"/>
</dbReference>
<dbReference type="SUPFAM" id="SSF52266">
    <property type="entry name" value="SGNH hydrolase"/>
    <property type="match status" value="1"/>
</dbReference>
<keyword evidence="2" id="KW-0732">Signal</keyword>
<dbReference type="InterPro" id="IPR036514">
    <property type="entry name" value="SGNH_hydro_sf"/>
</dbReference>
<dbReference type="EMBL" id="JARAOO010000006">
    <property type="protein sequence ID" value="KAJ7966899.1"/>
    <property type="molecule type" value="Genomic_DNA"/>
</dbReference>
<evidence type="ECO:0000256" key="1">
    <source>
        <dbReference type="ARBA" id="ARBA00008668"/>
    </source>
</evidence>
<evidence type="ECO:0000256" key="2">
    <source>
        <dbReference type="SAM" id="SignalP"/>
    </source>
</evidence>
<feature type="chain" id="PRO_5042255056" evidence="2">
    <location>
        <begin position="31"/>
        <end position="364"/>
    </location>
</feature>
<dbReference type="GO" id="GO:0016298">
    <property type="term" value="F:lipase activity"/>
    <property type="evidence" value="ECO:0007669"/>
    <property type="project" value="InterPro"/>
</dbReference>
<dbReference type="InterPro" id="IPR001087">
    <property type="entry name" value="GDSL"/>
</dbReference>
<dbReference type="CDD" id="cd01837">
    <property type="entry name" value="SGNH_plant_lipase_like"/>
    <property type="match status" value="1"/>
</dbReference>
<organism evidence="3 4">
    <name type="scientific">Quillaja saponaria</name>
    <name type="common">Soap bark tree</name>
    <dbReference type="NCBI Taxonomy" id="32244"/>
    <lineage>
        <taxon>Eukaryota</taxon>
        <taxon>Viridiplantae</taxon>
        <taxon>Streptophyta</taxon>
        <taxon>Embryophyta</taxon>
        <taxon>Tracheophyta</taxon>
        <taxon>Spermatophyta</taxon>
        <taxon>Magnoliopsida</taxon>
        <taxon>eudicotyledons</taxon>
        <taxon>Gunneridae</taxon>
        <taxon>Pentapetalae</taxon>
        <taxon>rosids</taxon>
        <taxon>fabids</taxon>
        <taxon>Fabales</taxon>
        <taxon>Quillajaceae</taxon>
        <taxon>Quillaja</taxon>
    </lineage>
</organism>
<dbReference type="GO" id="GO:0006629">
    <property type="term" value="P:lipid metabolic process"/>
    <property type="evidence" value="ECO:0007669"/>
    <property type="project" value="InterPro"/>
</dbReference>
<evidence type="ECO:0000313" key="4">
    <source>
        <dbReference type="Proteomes" id="UP001163823"/>
    </source>
</evidence>
<dbReference type="Gene3D" id="3.40.50.1110">
    <property type="entry name" value="SGNH hydrolase"/>
    <property type="match status" value="1"/>
</dbReference>
<accession>A0AAD7PTU6</accession>
<comment type="similarity">
    <text evidence="1">Belongs to the 'GDSL' lipolytic enzyme family.</text>
</comment>
<dbReference type="InterPro" id="IPR035669">
    <property type="entry name" value="SGNH_plant_lipase-like"/>
</dbReference>
<name>A0AAD7PTU6_QUISA</name>
<protein>
    <submittedName>
        <fullName evidence="3">GDSL esterase/lipase</fullName>
    </submittedName>
</protein>
<reference evidence="3" key="1">
    <citation type="journal article" date="2023" name="Science">
        <title>Elucidation of the pathway for biosynthesis of saponin adjuvants from the soapbark tree.</title>
        <authorList>
            <person name="Reed J."/>
            <person name="Orme A."/>
            <person name="El-Demerdash A."/>
            <person name="Owen C."/>
            <person name="Martin L.B.B."/>
            <person name="Misra R.C."/>
            <person name="Kikuchi S."/>
            <person name="Rejzek M."/>
            <person name="Martin A.C."/>
            <person name="Harkess A."/>
            <person name="Leebens-Mack J."/>
            <person name="Louveau T."/>
            <person name="Stephenson M.J."/>
            <person name="Osbourn A."/>
        </authorList>
    </citation>
    <scope>NUCLEOTIDE SEQUENCE</scope>
    <source>
        <strain evidence="3">S10</strain>
    </source>
</reference>
<comment type="caution">
    <text evidence="3">The sequence shown here is derived from an EMBL/GenBank/DDBJ whole genome shotgun (WGS) entry which is preliminary data.</text>
</comment>
<dbReference type="InterPro" id="IPR008265">
    <property type="entry name" value="Lipase_GDSL_AS"/>
</dbReference>
<dbReference type="PANTHER" id="PTHR45642:SF134">
    <property type="entry name" value="BNAC02G29810D PROTEIN"/>
    <property type="match status" value="1"/>
</dbReference>
<dbReference type="Pfam" id="PF00657">
    <property type="entry name" value="Lipase_GDSL"/>
    <property type="match status" value="1"/>
</dbReference>
<dbReference type="InterPro" id="IPR050592">
    <property type="entry name" value="GDSL_lipolytic_enzyme"/>
</dbReference>
<dbReference type="FunFam" id="3.40.50.1110:FF:000003">
    <property type="entry name" value="GDSL esterase/lipase APG"/>
    <property type="match status" value="1"/>
</dbReference>
<dbReference type="KEGG" id="qsa:O6P43_016300"/>
<dbReference type="PANTHER" id="PTHR45642">
    <property type="entry name" value="GDSL ESTERASE/LIPASE EXL3"/>
    <property type="match status" value="1"/>
</dbReference>
<gene>
    <name evidence="3" type="ORF">O6P43_016300</name>
</gene>
<dbReference type="Proteomes" id="UP001163823">
    <property type="component" value="Chromosome 6"/>
</dbReference>
<proteinExistence type="inferred from homology"/>
<dbReference type="AlphaFoldDB" id="A0AAD7PTU6"/>
<feature type="signal peptide" evidence="2">
    <location>
        <begin position="1"/>
        <end position="30"/>
    </location>
</feature>